<dbReference type="InterPro" id="IPR018093">
    <property type="entry name" value="BCCT_CS"/>
</dbReference>
<feature type="region of interest" description="Disordered" evidence="8">
    <location>
        <begin position="727"/>
        <end position="754"/>
    </location>
</feature>
<feature type="transmembrane region" description="Helical" evidence="9">
    <location>
        <begin position="462"/>
        <end position="487"/>
    </location>
</feature>
<organism evidence="10 11">
    <name type="scientific">Corynebacterium urealyticum</name>
    <dbReference type="NCBI Taxonomy" id="43771"/>
    <lineage>
        <taxon>Bacteria</taxon>
        <taxon>Bacillati</taxon>
        <taxon>Actinomycetota</taxon>
        <taxon>Actinomycetes</taxon>
        <taxon>Mycobacteriales</taxon>
        <taxon>Corynebacteriaceae</taxon>
        <taxon>Corynebacterium</taxon>
    </lineage>
</organism>
<name>A0A2W5B0R1_9CORY</name>
<dbReference type="InterPro" id="IPR000060">
    <property type="entry name" value="BCCT_transptr"/>
</dbReference>
<feature type="transmembrane region" description="Helical" evidence="9">
    <location>
        <begin position="317"/>
        <end position="337"/>
    </location>
</feature>
<keyword evidence="6 9" id="KW-1133">Transmembrane helix</keyword>
<feature type="transmembrane region" description="Helical" evidence="9">
    <location>
        <begin position="145"/>
        <end position="167"/>
    </location>
</feature>
<evidence type="ECO:0000256" key="9">
    <source>
        <dbReference type="SAM" id="Phobius"/>
    </source>
</evidence>
<dbReference type="PROSITE" id="PS01303">
    <property type="entry name" value="BCCT"/>
    <property type="match status" value="1"/>
</dbReference>
<reference evidence="10 11" key="1">
    <citation type="submission" date="2017-11" db="EMBL/GenBank/DDBJ databases">
        <title>Infants hospitalized years apart are colonized by the same room-sourced microbial strains.</title>
        <authorList>
            <person name="Brooks B."/>
            <person name="Olm M.R."/>
            <person name="Firek B.A."/>
            <person name="Baker R."/>
            <person name="Thomas B.C."/>
            <person name="Morowitz M.J."/>
            <person name="Banfield J.F."/>
        </authorList>
    </citation>
    <scope>NUCLEOTIDE SEQUENCE [LARGE SCALE GENOMIC DNA]</scope>
    <source>
        <strain evidence="10">S2_012_000_R3_87</strain>
    </source>
</reference>
<comment type="caution">
    <text evidence="10">The sequence shown here is derived from an EMBL/GenBank/DDBJ whole genome shotgun (WGS) entry which is preliminary data.</text>
</comment>
<dbReference type="GO" id="GO:0022857">
    <property type="term" value="F:transmembrane transporter activity"/>
    <property type="evidence" value="ECO:0007669"/>
    <property type="project" value="InterPro"/>
</dbReference>
<dbReference type="Pfam" id="PF02028">
    <property type="entry name" value="BCCT"/>
    <property type="match status" value="1"/>
</dbReference>
<feature type="transmembrane region" description="Helical" evidence="9">
    <location>
        <begin position="287"/>
        <end position="305"/>
    </location>
</feature>
<feature type="transmembrane region" description="Helical" evidence="9">
    <location>
        <begin position="533"/>
        <end position="553"/>
    </location>
</feature>
<feature type="transmembrane region" description="Helical" evidence="9">
    <location>
        <begin position="508"/>
        <end position="527"/>
    </location>
</feature>
<feature type="transmembrane region" description="Helical" evidence="9">
    <location>
        <begin position="195"/>
        <end position="218"/>
    </location>
</feature>
<evidence type="ECO:0000256" key="2">
    <source>
        <dbReference type="ARBA" id="ARBA00005658"/>
    </source>
</evidence>
<evidence type="ECO:0000256" key="5">
    <source>
        <dbReference type="ARBA" id="ARBA00022692"/>
    </source>
</evidence>
<dbReference type="EMBL" id="QFNY01000133">
    <property type="protein sequence ID" value="PZP00385.1"/>
    <property type="molecule type" value="Genomic_DNA"/>
</dbReference>
<evidence type="ECO:0000313" key="11">
    <source>
        <dbReference type="Proteomes" id="UP000249451"/>
    </source>
</evidence>
<dbReference type="GO" id="GO:0005886">
    <property type="term" value="C:plasma membrane"/>
    <property type="evidence" value="ECO:0007669"/>
    <property type="project" value="UniProtKB-SubCell"/>
</dbReference>
<dbReference type="AlphaFoldDB" id="A0A2W5B0R1"/>
<keyword evidence="5 9" id="KW-0812">Transmembrane</keyword>
<keyword evidence="7 9" id="KW-0472">Membrane</keyword>
<dbReference type="Proteomes" id="UP000249451">
    <property type="component" value="Unassembled WGS sequence"/>
</dbReference>
<comment type="similarity">
    <text evidence="2">Belongs to the BCCT transporter (TC 2.A.15) family.</text>
</comment>
<feature type="region of interest" description="Disordered" evidence="8">
    <location>
        <begin position="1"/>
        <end position="58"/>
    </location>
</feature>
<dbReference type="NCBIfam" id="TIGR00842">
    <property type="entry name" value="bcct"/>
    <property type="match status" value="1"/>
</dbReference>
<feature type="transmembrane region" description="Helical" evidence="9">
    <location>
        <begin position="106"/>
        <end position="125"/>
    </location>
</feature>
<evidence type="ECO:0000256" key="4">
    <source>
        <dbReference type="ARBA" id="ARBA00022475"/>
    </source>
</evidence>
<dbReference type="PANTHER" id="PTHR30047:SF7">
    <property type="entry name" value="HIGH-AFFINITY CHOLINE TRANSPORT PROTEIN"/>
    <property type="match status" value="1"/>
</dbReference>
<comment type="subcellular location">
    <subcellularLocation>
        <location evidence="1">Cell membrane</location>
        <topology evidence="1">Multi-pass membrane protein</topology>
    </subcellularLocation>
</comment>
<dbReference type="PANTHER" id="PTHR30047">
    <property type="entry name" value="HIGH-AFFINITY CHOLINE TRANSPORT PROTEIN-RELATED"/>
    <property type="match status" value="1"/>
</dbReference>
<keyword evidence="4" id="KW-1003">Cell membrane</keyword>
<gene>
    <name evidence="10" type="ORF">DI609_06430</name>
</gene>
<feature type="transmembrane region" description="Helical" evidence="9">
    <location>
        <begin position="372"/>
        <end position="394"/>
    </location>
</feature>
<sequence length="754" mass="81928">MKNTDSAKGNEVSEGASSTPGAVDTTEKGTGASAEPQIVPEVVVGHGDERESEPYTPGEIVEPKANWPVFLLSALGIAIIVAWATIAPDNAYDTLGSTTGWIANNLGWFYILTATICVVFVLGVALSRAGAIRLGPDHARPEYRLFSWSAMLFAAGIGVDLMFFAVAEPVTQYYAPPVGAGETREAAENAVVCALFHYGVTGWAMYALMGMAFGYYAYRLNMPLAIRSALYPLIGKRIHGPVGNAVDIAAMLGTVFGIATSLGIGVVQLNYGLKLLFGWEEGPTVQIALVTAAVGVATLSAVSGVDKGIKRLSEFNVILAITLAVYIVVSGQTAFLFDALIMNIGDYVTQLPSMSMDTYAFSETPEETKEWLGAWTLFFWAWWVAWAPFVGLFLARISRGRTLRQFVFGVLTVPFLFILGWMSFFGNTALSRVIGGDSAFGEAAVAEPQRGFYDLLASSPGATFLIGLSTMVGLLLYITSADSGALVMSNFTSKVTDSRQDGPVWSRIFWAVLVGVLTIVLLQINGVETVQNATVVMGLPFAIVMYFIMLGLIRSLKLETIHNEARSVSIHAAMSGRSSGEKEKGNWLRRLSRASTWPGAKDAQKFMSETARPALQEVAEQFNSRGLNATLVSAKVPGIDVKQLDLTVTFDEEQSFRYQIYPVELPVPTFTRSTSDGSVYYRLEVFDLMGSMGFDVYGYTQEQIKDNIMDLYERHLEFIHIQRNLPGTSDHSDGAEPVRAWTDDPGLAVDTDEK</sequence>
<proteinExistence type="inferred from homology"/>
<feature type="transmembrane region" description="Helical" evidence="9">
    <location>
        <begin position="406"/>
        <end position="424"/>
    </location>
</feature>
<evidence type="ECO:0000256" key="7">
    <source>
        <dbReference type="ARBA" id="ARBA00023136"/>
    </source>
</evidence>
<evidence type="ECO:0000256" key="8">
    <source>
        <dbReference type="SAM" id="MobiDB-lite"/>
    </source>
</evidence>
<feature type="transmembrane region" description="Helical" evidence="9">
    <location>
        <begin position="67"/>
        <end position="86"/>
    </location>
</feature>
<keyword evidence="3" id="KW-0813">Transport</keyword>
<feature type="transmembrane region" description="Helical" evidence="9">
    <location>
        <begin position="245"/>
        <end position="267"/>
    </location>
</feature>
<evidence type="ECO:0000313" key="10">
    <source>
        <dbReference type="EMBL" id="PZP00385.1"/>
    </source>
</evidence>
<protein>
    <submittedName>
        <fullName evidence="10">High-affinity choline transporter BetT</fullName>
    </submittedName>
</protein>
<evidence type="ECO:0000256" key="6">
    <source>
        <dbReference type="ARBA" id="ARBA00022989"/>
    </source>
</evidence>
<evidence type="ECO:0000256" key="3">
    <source>
        <dbReference type="ARBA" id="ARBA00022448"/>
    </source>
</evidence>
<dbReference type="NCBIfam" id="NF007399">
    <property type="entry name" value="PRK09928.1"/>
    <property type="match status" value="1"/>
</dbReference>
<evidence type="ECO:0000256" key="1">
    <source>
        <dbReference type="ARBA" id="ARBA00004651"/>
    </source>
</evidence>
<accession>A0A2W5B0R1</accession>